<dbReference type="RefSeq" id="WP_008220528.1">
    <property type="nucleotide sequence ID" value="NZ_BAFK01000007.1"/>
</dbReference>
<evidence type="ECO:0000256" key="1">
    <source>
        <dbReference type="ARBA" id="ARBA00012386"/>
    </source>
</evidence>
<keyword evidence="4" id="KW-0819">tRNA processing</keyword>
<dbReference type="STRING" id="562729.RNAN_1641"/>
<keyword evidence="7" id="KW-1185">Reference proteome</keyword>
<dbReference type="Proteomes" id="UP000004374">
    <property type="component" value="Unassembled WGS sequence"/>
</dbReference>
<protein>
    <recommendedName>
        <fullName evidence="1">tRNA-uridine aminocarboxypropyltransferase</fullName>
        <ecNumber evidence="1">2.5.1.25</ecNumber>
    </recommendedName>
</protein>
<evidence type="ECO:0000313" key="7">
    <source>
        <dbReference type="Proteomes" id="UP000004374"/>
    </source>
</evidence>
<evidence type="ECO:0000259" key="5">
    <source>
        <dbReference type="SMART" id="SM01144"/>
    </source>
</evidence>
<evidence type="ECO:0000256" key="3">
    <source>
        <dbReference type="ARBA" id="ARBA00022691"/>
    </source>
</evidence>
<comment type="caution">
    <text evidence="6">The sequence shown here is derived from an EMBL/GenBank/DDBJ whole genome shotgun (WGS) entry which is preliminary data.</text>
</comment>
<gene>
    <name evidence="6" type="primary">yfiP</name>
    <name evidence="6" type="ORF">RNAN_1641</name>
</gene>
<feature type="domain" description="DTW" evidence="5">
    <location>
        <begin position="40"/>
        <end position="235"/>
    </location>
</feature>
<dbReference type="SMART" id="SM01144">
    <property type="entry name" value="DTW"/>
    <property type="match status" value="1"/>
</dbReference>
<keyword evidence="3" id="KW-0949">S-adenosyl-L-methionine</keyword>
<evidence type="ECO:0000256" key="2">
    <source>
        <dbReference type="ARBA" id="ARBA00022679"/>
    </source>
</evidence>
<reference evidence="6 7" key="1">
    <citation type="journal article" date="2012" name="J. Bacteriol.">
        <title>Genome Sequence of the Protease-Producing Bacterium Rheinheimera nanhaiensis E407-8T, Isolated from Deep-Sea Sediment of the South China Sea.</title>
        <authorList>
            <person name="Zhang X.-Y."/>
            <person name="Zhang Y.-J."/>
            <person name="Qin Q.-L."/>
            <person name="Xie B.-B."/>
            <person name="Chen X.-L."/>
            <person name="Zhou B.-C."/>
            <person name="Zhang Y.-Z."/>
        </authorList>
    </citation>
    <scope>NUCLEOTIDE SEQUENCE [LARGE SCALE GENOMIC DNA]</scope>
    <source>
        <strain evidence="6 7">E407-8</strain>
    </source>
</reference>
<dbReference type="EMBL" id="BAFK01000007">
    <property type="protein sequence ID" value="GAB58661.1"/>
    <property type="molecule type" value="Genomic_DNA"/>
</dbReference>
<dbReference type="PANTHER" id="PTHR21392">
    <property type="entry name" value="TRNA-URIDINE AMINOCARBOXYPROPYLTRANSFERASE 2"/>
    <property type="match status" value="1"/>
</dbReference>
<sequence length="242" mass="26688">MSDSTLPPTVSKPSHHNAVLQLRATELAKATRVFNARGSKVKRCDSCLLPKAECICAARPQVKSHSAFCFIMYTGECYKPSNTGRIIADVIADNHAFVWDRTRPDPALLALLTNPDYAPVVVFPTQYAEPARCINSPLELSAIQSGKTPLFIMLDGTWREAKKMFKSAYLQQLPVLGIQSEQGSTYLLREAAHLHQLCTAEVAVEVLKLANDTTAAQALAQYFLLFRQAYVAGKPHLKLDAE</sequence>
<dbReference type="InterPro" id="IPR039262">
    <property type="entry name" value="DTWD2/TAPT"/>
</dbReference>
<keyword evidence="2" id="KW-0808">Transferase</keyword>
<dbReference type="PANTHER" id="PTHR21392:SF1">
    <property type="entry name" value="TRNA-URIDINE AMINOCARBOXYPROPYLTRANSFERASE"/>
    <property type="match status" value="1"/>
</dbReference>
<organism evidence="6 7">
    <name type="scientific">Rheinheimera nanhaiensis E407-8</name>
    <dbReference type="NCBI Taxonomy" id="562729"/>
    <lineage>
        <taxon>Bacteria</taxon>
        <taxon>Pseudomonadati</taxon>
        <taxon>Pseudomonadota</taxon>
        <taxon>Gammaproteobacteria</taxon>
        <taxon>Chromatiales</taxon>
        <taxon>Chromatiaceae</taxon>
        <taxon>Rheinheimera</taxon>
    </lineage>
</organism>
<dbReference type="AlphaFoldDB" id="I1DX83"/>
<dbReference type="Pfam" id="PF03942">
    <property type="entry name" value="DTW"/>
    <property type="match status" value="1"/>
</dbReference>
<name>I1DX83_9GAMM</name>
<dbReference type="InterPro" id="IPR005636">
    <property type="entry name" value="DTW"/>
</dbReference>
<dbReference type="GO" id="GO:0008033">
    <property type="term" value="P:tRNA processing"/>
    <property type="evidence" value="ECO:0007669"/>
    <property type="project" value="UniProtKB-KW"/>
</dbReference>
<dbReference type="OrthoDB" id="370626at2"/>
<evidence type="ECO:0000256" key="4">
    <source>
        <dbReference type="ARBA" id="ARBA00022694"/>
    </source>
</evidence>
<proteinExistence type="predicted"/>
<accession>I1DX83</accession>
<dbReference type="EC" id="2.5.1.25" evidence="1"/>
<evidence type="ECO:0000313" key="6">
    <source>
        <dbReference type="EMBL" id="GAB58661.1"/>
    </source>
</evidence>
<dbReference type="GO" id="GO:0016432">
    <property type="term" value="F:tRNA-uridine aminocarboxypropyltransferase activity"/>
    <property type="evidence" value="ECO:0007669"/>
    <property type="project" value="UniProtKB-EC"/>
</dbReference>